<feature type="domain" description="Type I restriction modification DNA specificity" evidence="5">
    <location>
        <begin position="8"/>
        <end position="157"/>
    </location>
</feature>
<dbReference type="PANTHER" id="PTHR30408">
    <property type="entry name" value="TYPE-1 RESTRICTION ENZYME ECOKI SPECIFICITY PROTEIN"/>
    <property type="match status" value="1"/>
</dbReference>
<evidence type="ECO:0000256" key="4">
    <source>
        <dbReference type="SAM" id="Coils"/>
    </source>
</evidence>
<organism evidence="6 7">
    <name type="scientific">Devosia litorisediminis</name>
    <dbReference type="NCBI Taxonomy" id="2829817"/>
    <lineage>
        <taxon>Bacteria</taxon>
        <taxon>Pseudomonadati</taxon>
        <taxon>Pseudomonadota</taxon>
        <taxon>Alphaproteobacteria</taxon>
        <taxon>Hyphomicrobiales</taxon>
        <taxon>Devosiaceae</taxon>
        <taxon>Devosia</taxon>
    </lineage>
</organism>
<keyword evidence="6" id="KW-0540">Nuclease</keyword>
<evidence type="ECO:0000256" key="2">
    <source>
        <dbReference type="ARBA" id="ARBA00022747"/>
    </source>
</evidence>
<keyword evidence="2" id="KW-0680">Restriction system</keyword>
<gene>
    <name evidence="6" type="ORF">KD146_16025</name>
</gene>
<evidence type="ECO:0000259" key="5">
    <source>
        <dbReference type="Pfam" id="PF01420"/>
    </source>
</evidence>
<keyword evidence="3" id="KW-0238">DNA-binding</keyword>
<dbReference type="AlphaFoldDB" id="A0A942I7I9"/>
<feature type="domain" description="Type I restriction modification DNA specificity" evidence="5">
    <location>
        <begin position="250"/>
        <end position="371"/>
    </location>
</feature>
<dbReference type="EC" id="3.1.21.-" evidence="6"/>
<sequence length="399" mass="43946">MAFIQEGPGIRKYEYQEDGFPMINVRCVQDGFLDMSSARAANTDLALGKWRHFQVDEGDILFTISGTIGRCAIVTKHDLPLLMNTSVVRFRSIDPRLDTKFLYLFLQSDGFQLPLKRLSSGAAIQNVGPTHIKMLSIPVPPLEEQQRIVAILDEAFEGLTLARANAEANLQNARELFETYAAAQFDALTSDSCVVLSSVTGVALPDKGAIRTGPFGSQLLHNEFVDEGIAVLGIDNAVANKFRWGKSRFITEEKYAQLKRYTVRPGDVIITIMGTCGRCAVVPDNIPLAINTKHLCCISLDRTKCLPEYLHHYFLFSPAARSYLSAQASGSVMDGLNMGIIKDMPVQLPSIGRQETIIANVSKLQNAAAELIDDYETKLQGLGDLRRSLLQKAFAGELT</sequence>
<proteinExistence type="inferred from homology"/>
<comment type="caution">
    <text evidence="6">The sequence shown here is derived from an EMBL/GenBank/DDBJ whole genome shotgun (WGS) entry which is preliminary data.</text>
</comment>
<dbReference type="GO" id="GO:0009307">
    <property type="term" value="P:DNA restriction-modification system"/>
    <property type="evidence" value="ECO:0007669"/>
    <property type="project" value="UniProtKB-KW"/>
</dbReference>
<dbReference type="InterPro" id="IPR044946">
    <property type="entry name" value="Restrct_endonuc_typeI_TRD_sf"/>
</dbReference>
<evidence type="ECO:0000313" key="6">
    <source>
        <dbReference type="EMBL" id="MBS3850208.1"/>
    </source>
</evidence>
<dbReference type="SUPFAM" id="SSF116734">
    <property type="entry name" value="DNA methylase specificity domain"/>
    <property type="match status" value="2"/>
</dbReference>
<dbReference type="GO" id="GO:0016787">
    <property type="term" value="F:hydrolase activity"/>
    <property type="evidence" value="ECO:0007669"/>
    <property type="project" value="UniProtKB-KW"/>
</dbReference>
<keyword evidence="4" id="KW-0175">Coiled coil</keyword>
<dbReference type="Pfam" id="PF01420">
    <property type="entry name" value="Methylase_S"/>
    <property type="match status" value="2"/>
</dbReference>
<keyword evidence="6" id="KW-0255">Endonuclease</keyword>
<accession>A0A942I7I9</accession>
<feature type="coiled-coil region" evidence="4">
    <location>
        <begin position="156"/>
        <end position="183"/>
    </location>
</feature>
<keyword evidence="7" id="KW-1185">Reference proteome</keyword>
<keyword evidence="6" id="KW-0378">Hydrolase</keyword>
<evidence type="ECO:0000256" key="1">
    <source>
        <dbReference type="ARBA" id="ARBA00010923"/>
    </source>
</evidence>
<dbReference type="InterPro" id="IPR052021">
    <property type="entry name" value="Type-I_RS_S_subunit"/>
</dbReference>
<name>A0A942I7I9_9HYPH</name>
<dbReference type="InterPro" id="IPR000055">
    <property type="entry name" value="Restrct_endonuc_typeI_TRD"/>
</dbReference>
<dbReference type="Gene3D" id="3.90.220.20">
    <property type="entry name" value="DNA methylase specificity domains"/>
    <property type="match status" value="2"/>
</dbReference>
<evidence type="ECO:0000313" key="7">
    <source>
        <dbReference type="Proteomes" id="UP000678281"/>
    </source>
</evidence>
<evidence type="ECO:0000256" key="3">
    <source>
        <dbReference type="ARBA" id="ARBA00023125"/>
    </source>
</evidence>
<protein>
    <submittedName>
        <fullName evidence="6">Restriction endonuclease subunit S</fullName>
        <ecNumber evidence="6">3.1.21.-</ecNumber>
    </submittedName>
</protein>
<dbReference type="PANTHER" id="PTHR30408:SF12">
    <property type="entry name" value="TYPE I RESTRICTION ENZYME MJAVIII SPECIFICITY SUBUNIT"/>
    <property type="match status" value="1"/>
</dbReference>
<dbReference type="Proteomes" id="UP000678281">
    <property type="component" value="Unassembled WGS sequence"/>
</dbReference>
<dbReference type="EMBL" id="JAGXTP010000003">
    <property type="protein sequence ID" value="MBS3850208.1"/>
    <property type="molecule type" value="Genomic_DNA"/>
</dbReference>
<comment type="similarity">
    <text evidence="1">Belongs to the type-I restriction system S methylase family.</text>
</comment>
<dbReference type="GO" id="GO:0004519">
    <property type="term" value="F:endonuclease activity"/>
    <property type="evidence" value="ECO:0007669"/>
    <property type="project" value="UniProtKB-KW"/>
</dbReference>
<reference evidence="6" key="1">
    <citation type="submission" date="2021-04" db="EMBL/GenBank/DDBJ databases">
        <title>Devosia litorisediminis sp. nov., isolated from a sand dune.</title>
        <authorList>
            <person name="Park S."/>
            <person name="Yoon J.-H."/>
        </authorList>
    </citation>
    <scope>NUCLEOTIDE SEQUENCE</scope>
    <source>
        <strain evidence="6">BSSL-BM10</strain>
    </source>
</reference>
<dbReference type="GO" id="GO:0003677">
    <property type="term" value="F:DNA binding"/>
    <property type="evidence" value="ECO:0007669"/>
    <property type="project" value="UniProtKB-KW"/>
</dbReference>